<comment type="caution">
    <text evidence="8">The sequence shown here is derived from an EMBL/GenBank/DDBJ whole genome shotgun (WGS) entry which is preliminary data.</text>
</comment>
<dbReference type="GO" id="GO:0004470">
    <property type="term" value="F:malic enzyme activity"/>
    <property type="evidence" value="ECO:0007669"/>
    <property type="project" value="InterPro"/>
</dbReference>
<evidence type="ECO:0000256" key="4">
    <source>
        <dbReference type="PIRSR" id="PIRSR000106-2"/>
    </source>
</evidence>
<feature type="domain" description="Malic enzyme NAD-binding" evidence="6">
    <location>
        <begin position="173"/>
        <end position="397"/>
    </location>
</feature>
<organism evidence="8 9">
    <name type="scientific">Pseudarthrobacter enclensis</name>
    <dbReference type="NCBI Taxonomy" id="993070"/>
    <lineage>
        <taxon>Bacteria</taxon>
        <taxon>Bacillati</taxon>
        <taxon>Actinomycetota</taxon>
        <taxon>Actinomycetes</taxon>
        <taxon>Micrococcales</taxon>
        <taxon>Micrococcaceae</taxon>
        <taxon>Pseudarthrobacter</taxon>
    </lineage>
</organism>
<dbReference type="GO" id="GO:0046872">
    <property type="term" value="F:metal ion binding"/>
    <property type="evidence" value="ECO:0007669"/>
    <property type="project" value="UniProtKB-KW"/>
</dbReference>
<feature type="binding site" evidence="4">
    <location>
        <position position="330"/>
    </location>
    <ligand>
        <name>(S)-malate</name>
        <dbReference type="ChEBI" id="CHEBI:15589"/>
    </ligand>
</feature>
<dbReference type="PANTHER" id="PTHR43237:SF4">
    <property type="entry name" value="NADP-DEPENDENT MALIC ENZYME"/>
    <property type="match status" value="1"/>
</dbReference>
<feature type="active site" description="Proton acceptor" evidence="3">
    <location>
        <position position="104"/>
    </location>
</feature>
<dbReference type="InterPro" id="IPR036291">
    <property type="entry name" value="NAD(P)-bd_dom_sf"/>
</dbReference>
<comment type="similarity">
    <text evidence="1">Belongs to the malic enzymes family.</text>
</comment>
<dbReference type="Proteomes" id="UP000053199">
    <property type="component" value="Unassembled WGS sequence"/>
</dbReference>
<dbReference type="OrthoDB" id="9805787at2"/>
<dbReference type="SUPFAM" id="SSF51735">
    <property type="entry name" value="NAD(P)-binding Rossmann-fold domains"/>
    <property type="match status" value="1"/>
</dbReference>
<evidence type="ECO:0000256" key="5">
    <source>
        <dbReference type="PIRSR" id="PIRSR000106-3"/>
    </source>
</evidence>
<dbReference type="AlphaFoldDB" id="A0A0V8I7K2"/>
<feature type="active site" description="Proton donor" evidence="3">
    <location>
        <position position="49"/>
    </location>
</feature>
<keyword evidence="2" id="KW-0560">Oxidoreductase</keyword>
<sequence length="399" mass="40990">MSIDALTDIDNSAATPLTEDEIFGAHQGGKLSVSTTAPLSNKRDLSIAYTPGVAEVSRAIHRQPELARTLTWAERLVVVVSDGTAVLGLGNIGASASLPVMEGKSALFKTFGDLDSIPLVLNTSDVDEIVETLVRLRPSFGAVNLEDIAAPRCFELEEKLIEALDCPVMHDDQHGTAVVALAALTNAAKVTGRGLGELKVVVSGAGAAGIAVAEILLAAGIPDVVLLDSRGVINSSRADLAADTTSKKADIAGRSNPRSVTGGPAEALTGADVFIGVSSSKLDEAHLALMNQDAIVFALSNPDPEVLPEVAAKYAAVVATGRSDFPNQINNVLAFPGIFRGALDAGARRITQDMKIAAANAIAELAAEDLAADYIVPSPLDPRVAPAVTAAVAAAAEAK</sequence>
<keyword evidence="5" id="KW-0479">Metal-binding</keyword>
<dbReference type="InterPro" id="IPR012302">
    <property type="entry name" value="Malic_NAD-bd"/>
</dbReference>
<dbReference type="Gene3D" id="3.40.50.10380">
    <property type="entry name" value="Malic enzyme, N-terminal domain"/>
    <property type="match status" value="1"/>
</dbReference>
<dbReference type="InterPro" id="IPR046346">
    <property type="entry name" value="Aminoacid_DH-like_N_sf"/>
</dbReference>
<dbReference type="STRING" id="993070.AS031_16995"/>
<dbReference type="PIRSF" id="PIRSF000106">
    <property type="entry name" value="ME"/>
    <property type="match status" value="1"/>
</dbReference>
<evidence type="ECO:0000313" key="8">
    <source>
        <dbReference type="EMBL" id="KSU70778.1"/>
    </source>
</evidence>
<evidence type="ECO:0000259" key="6">
    <source>
        <dbReference type="SMART" id="SM00919"/>
    </source>
</evidence>
<protein>
    <submittedName>
        <fullName evidence="8">Malate dehydrogenase</fullName>
    </submittedName>
</protein>
<gene>
    <name evidence="8" type="ORF">AS031_16995</name>
</gene>
<dbReference type="Pfam" id="PF03949">
    <property type="entry name" value="Malic_M"/>
    <property type="match status" value="1"/>
</dbReference>
<evidence type="ECO:0000256" key="3">
    <source>
        <dbReference type="PIRSR" id="PIRSR000106-1"/>
    </source>
</evidence>
<accession>A0A0V8I7K2</accession>
<dbReference type="InterPro" id="IPR037062">
    <property type="entry name" value="Malic_N_dom_sf"/>
</dbReference>
<dbReference type="Pfam" id="PF00390">
    <property type="entry name" value="malic"/>
    <property type="match status" value="1"/>
</dbReference>
<evidence type="ECO:0000256" key="2">
    <source>
        <dbReference type="ARBA" id="ARBA00023002"/>
    </source>
</evidence>
<feature type="binding site" evidence="5">
    <location>
        <position position="146"/>
    </location>
    <ligand>
        <name>a divalent metal cation</name>
        <dbReference type="ChEBI" id="CHEBI:60240"/>
    </ligand>
</feature>
<dbReference type="InterPro" id="IPR012301">
    <property type="entry name" value="Malic_N_dom"/>
</dbReference>
<evidence type="ECO:0000256" key="1">
    <source>
        <dbReference type="ARBA" id="ARBA00008785"/>
    </source>
</evidence>
<dbReference type="PANTHER" id="PTHR43237">
    <property type="entry name" value="NADP-DEPENDENT MALIC ENZYME"/>
    <property type="match status" value="1"/>
</dbReference>
<dbReference type="GO" id="GO:0051287">
    <property type="term" value="F:NAD binding"/>
    <property type="evidence" value="ECO:0007669"/>
    <property type="project" value="InterPro"/>
</dbReference>
<proteinExistence type="inferred from homology"/>
<dbReference type="InterPro" id="IPR001891">
    <property type="entry name" value="Malic_OxRdtase"/>
</dbReference>
<dbReference type="InterPro" id="IPR051674">
    <property type="entry name" value="Malate_Decarboxylase"/>
</dbReference>
<dbReference type="EMBL" id="LNQM01000009">
    <property type="protein sequence ID" value="KSU70778.1"/>
    <property type="molecule type" value="Genomic_DNA"/>
</dbReference>
<dbReference type="GO" id="GO:0016616">
    <property type="term" value="F:oxidoreductase activity, acting on the CH-OH group of donors, NAD or NADP as acceptor"/>
    <property type="evidence" value="ECO:0007669"/>
    <property type="project" value="InterPro"/>
</dbReference>
<dbReference type="SMART" id="SM00919">
    <property type="entry name" value="Malic_M"/>
    <property type="match status" value="1"/>
</dbReference>
<dbReference type="Gene3D" id="3.40.50.720">
    <property type="entry name" value="NAD(P)-binding Rossmann-like Domain"/>
    <property type="match status" value="1"/>
</dbReference>
<feature type="binding site" evidence="5">
    <location>
        <position position="147"/>
    </location>
    <ligand>
        <name>a divalent metal cation</name>
        <dbReference type="ChEBI" id="CHEBI:60240"/>
    </ligand>
</feature>
<feature type="binding site" evidence="5">
    <location>
        <position position="172"/>
    </location>
    <ligand>
        <name>a divalent metal cation</name>
        <dbReference type="ChEBI" id="CHEBI:60240"/>
    </ligand>
</feature>
<reference evidence="8 9" key="1">
    <citation type="journal article" date="2014" name="Arch. Microbiol.">
        <title>Arthrobacter enclensis sp. nov., isolated from sediment sample.</title>
        <authorList>
            <person name="Dastager S.G."/>
            <person name="Liu Q."/>
            <person name="Tang S.K."/>
            <person name="Krishnamurthi S."/>
            <person name="Lee J.C."/>
            <person name="Li W.J."/>
        </authorList>
    </citation>
    <scope>NUCLEOTIDE SEQUENCE [LARGE SCALE GENOMIC DNA]</scope>
    <source>
        <strain evidence="8 9">NIO-1008</strain>
    </source>
</reference>
<feature type="domain" description="Malic enzyme N-terminal" evidence="7">
    <location>
        <begin position="28"/>
        <end position="161"/>
    </location>
</feature>
<dbReference type="RefSeq" id="WP_058269336.1">
    <property type="nucleotide sequence ID" value="NZ_FMAZ01000008.1"/>
</dbReference>
<evidence type="ECO:0000259" key="7">
    <source>
        <dbReference type="SMART" id="SM01274"/>
    </source>
</evidence>
<dbReference type="SUPFAM" id="SSF53223">
    <property type="entry name" value="Aminoacid dehydrogenase-like, N-terminal domain"/>
    <property type="match status" value="1"/>
</dbReference>
<dbReference type="SMART" id="SM01274">
    <property type="entry name" value="malic"/>
    <property type="match status" value="1"/>
</dbReference>
<keyword evidence="9" id="KW-1185">Reference proteome</keyword>
<feature type="binding site" evidence="4">
    <location>
        <position position="301"/>
    </location>
    <ligand>
        <name>(S)-malate</name>
        <dbReference type="ChEBI" id="CHEBI:15589"/>
    </ligand>
</feature>
<name>A0A0V8I7K2_9MICC</name>
<comment type="cofactor">
    <cofactor evidence="5">
        <name>Mg(2+)</name>
        <dbReference type="ChEBI" id="CHEBI:18420"/>
    </cofactor>
    <cofactor evidence="5">
        <name>Mn(2+)</name>
        <dbReference type="ChEBI" id="CHEBI:29035"/>
    </cofactor>
    <text evidence="5">Divalent metal cations. Prefers magnesium or manganese.</text>
</comment>
<evidence type="ECO:0000313" key="9">
    <source>
        <dbReference type="Proteomes" id="UP000053199"/>
    </source>
</evidence>